<evidence type="ECO:0000313" key="2">
    <source>
        <dbReference type="Proteomes" id="UP000469558"/>
    </source>
</evidence>
<reference evidence="1 2" key="1">
    <citation type="submission" date="2018-05" db="EMBL/GenBank/DDBJ databases">
        <title>Genome sequencing and assembly of the regulated plant pathogen Lachnellula willkommii and related sister species for the development of diagnostic species identification markers.</title>
        <authorList>
            <person name="Giroux E."/>
            <person name="Bilodeau G."/>
        </authorList>
    </citation>
    <scope>NUCLEOTIDE SEQUENCE [LARGE SCALE GENOMIC DNA]</scope>
    <source>
        <strain evidence="1 2">CBS 268.59</strain>
    </source>
</reference>
<dbReference type="AlphaFoldDB" id="A0A8T9BXR7"/>
<dbReference type="EMBL" id="QGMK01001854">
    <property type="protein sequence ID" value="TVY62912.1"/>
    <property type="molecule type" value="Genomic_DNA"/>
</dbReference>
<feature type="non-terminal residue" evidence="1">
    <location>
        <position position="245"/>
    </location>
</feature>
<accession>A0A8T9BXR7</accession>
<name>A0A8T9BXR7_9HELO</name>
<organism evidence="1 2">
    <name type="scientific">Lachnellula suecica</name>
    <dbReference type="NCBI Taxonomy" id="602035"/>
    <lineage>
        <taxon>Eukaryota</taxon>
        <taxon>Fungi</taxon>
        <taxon>Dikarya</taxon>
        <taxon>Ascomycota</taxon>
        <taxon>Pezizomycotina</taxon>
        <taxon>Leotiomycetes</taxon>
        <taxon>Helotiales</taxon>
        <taxon>Lachnaceae</taxon>
        <taxon>Lachnellula</taxon>
    </lineage>
</organism>
<proteinExistence type="predicted"/>
<evidence type="ECO:0000313" key="1">
    <source>
        <dbReference type="EMBL" id="TVY62912.1"/>
    </source>
</evidence>
<dbReference type="Proteomes" id="UP000469558">
    <property type="component" value="Unassembled WGS sequence"/>
</dbReference>
<keyword evidence="2" id="KW-1185">Reference proteome</keyword>
<gene>
    <name evidence="1" type="ORF">LSUE1_G008506</name>
</gene>
<comment type="caution">
    <text evidence="1">The sequence shown here is derived from an EMBL/GenBank/DDBJ whole genome shotgun (WGS) entry which is preliminary data.</text>
</comment>
<sequence>MAFTQQRQFFDGLADEILQHILDLAMARDSPCYLDDPCPGVNRSLRTGFSNGYPPFLESPTGAKDPLFSSTGLRGKTPVHQRAPQSVHRKDWIAINSTNRRIRALGKVSFFRVKTMAMRTKLPLRIQRGDFTGFRMCPSDQILALSLIRDTVIIDPKEASPMTCLELPKVISAMPYLRRCTLLFGFRLVDGQDDVEWITAAFVLGGPVHLELQELMVGNGIRSSFKLEEAMGPAGTWARHWEDTK</sequence>
<dbReference type="OrthoDB" id="5340558at2759"/>
<protein>
    <submittedName>
        <fullName evidence="1">Uncharacterized protein</fullName>
    </submittedName>
</protein>